<keyword evidence="5" id="KW-0479">Metal-binding</keyword>
<keyword evidence="4" id="KW-0949">S-adenosyl-L-methionine</keyword>
<dbReference type="SFLD" id="SFLDS00029">
    <property type="entry name" value="Radical_SAM"/>
    <property type="match status" value="1"/>
</dbReference>
<dbReference type="Pfam" id="PF02310">
    <property type="entry name" value="B12-binding"/>
    <property type="match status" value="1"/>
</dbReference>
<dbReference type="InterPro" id="IPR034466">
    <property type="entry name" value="Methyltransferase_Class_B"/>
</dbReference>
<dbReference type="InterPro" id="IPR007197">
    <property type="entry name" value="rSAM"/>
</dbReference>
<dbReference type="InterPro" id="IPR006158">
    <property type="entry name" value="Cobalamin-bd"/>
</dbReference>
<proteinExistence type="predicted"/>
<sequence>MTDLTLLHPPSIFRFRELPCFLGPVSDVIPSTSIFEGYPIGFLTLSEYLTRHGFEVRVVNLALKMLRDRTFDAERFTAGLKSRAFGIDLHWLPHVDGSLGLAEQLKRQHPDVPVILGGLSATYFRDELMRDHPYVDFVVCGDSTEEPLRLLLEALRNGGGFERIPNLVWRREGLVVDNGISWRPDTLDHARYDYAHFFRMLLKYRDPVGYLPYLNWLEHPVLAVFTCRGCNHDCSGCGASSSAFSEVCVRTAPAFRSPQLLADDIAAIADHTGAPIMIIGDLLQAGPEYADAFFTAIGRHRIANELAVEFFHPPSRRIIERLSESIAHFNVELSPESHDIRVRRAFGKQFDNRLLEESLEALVASPCRRIDLFFMVGLPEQSYASVQASVAYCGDLLERFGAGGKLLPFLAPLAPFVDPGSRAFQNPEEMGYRLFYRSLADHRRAMLMPSWKQRLNYETAWMTRDEIVSATYDGAEALVVLKERHGLVSAAESRRIREQIERARRVVARLDSGDPPDAALREEIRQLNRLDTLCGKHELDWRVSGSRYHLFRCITSLFHGRP</sequence>
<keyword evidence="2" id="KW-0489">Methyltransferase</keyword>
<gene>
    <name evidence="9" type="ORF">GEAMG1_2297</name>
</gene>
<dbReference type="CDD" id="cd02068">
    <property type="entry name" value="radical_SAM_B12_BD"/>
    <property type="match status" value="1"/>
</dbReference>
<dbReference type="SUPFAM" id="SSF102114">
    <property type="entry name" value="Radical SAM enzymes"/>
    <property type="match status" value="1"/>
</dbReference>
<dbReference type="InterPro" id="IPR051198">
    <property type="entry name" value="BchE-like"/>
</dbReference>
<evidence type="ECO:0000256" key="2">
    <source>
        <dbReference type="ARBA" id="ARBA00022603"/>
    </source>
</evidence>
<dbReference type="SMART" id="SM00729">
    <property type="entry name" value="Elp3"/>
    <property type="match status" value="1"/>
</dbReference>
<dbReference type="SUPFAM" id="SSF52242">
    <property type="entry name" value="Cobalamin (vitamin B12)-binding domain"/>
    <property type="match status" value="1"/>
</dbReference>
<evidence type="ECO:0000256" key="5">
    <source>
        <dbReference type="ARBA" id="ARBA00022723"/>
    </source>
</evidence>
<dbReference type="SFLD" id="SFLDG01082">
    <property type="entry name" value="B12-binding_domain_containing"/>
    <property type="match status" value="1"/>
</dbReference>
<dbReference type="NCBIfam" id="TIGR04190">
    <property type="entry name" value="B12_SAM_Ta0216"/>
    <property type="match status" value="1"/>
</dbReference>
<evidence type="ECO:0000256" key="1">
    <source>
        <dbReference type="ARBA" id="ARBA00001966"/>
    </source>
</evidence>
<reference evidence="9 10" key="1">
    <citation type="submission" date="2022-03" db="EMBL/GenBank/DDBJ databases">
        <authorList>
            <person name="Koch H."/>
        </authorList>
    </citation>
    <scope>NUCLEOTIDE SEQUENCE [LARGE SCALE GENOMIC DNA]</scope>
    <source>
        <strain evidence="9 10">G1</strain>
    </source>
</reference>
<feature type="domain" description="B12-binding" evidence="8">
    <location>
        <begin position="25"/>
        <end position="162"/>
    </location>
</feature>
<evidence type="ECO:0000256" key="4">
    <source>
        <dbReference type="ARBA" id="ARBA00022691"/>
    </source>
</evidence>
<dbReference type="SFLD" id="SFLDG01123">
    <property type="entry name" value="methyltransferase_(Class_B)"/>
    <property type="match status" value="1"/>
</dbReference>
<dbReference type="PANTHER" id="PTHR43409">
    <property type="entry name" value="ANAEROBIC MAGNESIUM-PROTOPORPHYRIN IX MONOMETHYL ESTER CYCLASE-RELATED"/>
    <property type="match status" value="1"/>
</dbReference>
<protein>
    <submittedName>
        <fullName evidence="9">B12-binding domain-containing protein</fullName>
    </submittedName>
</protein>
<dbReference type="PROSITE" id="PS51332">
    <property type="entry name" value="B12_BINDING"/>
    <property type="match status" value="1"/>
</dbReference>
<evidence type="ECO:0000256" key="7">
    <source>
        <dbReference type="ARBA" id="ARBA00023014"/>
    </source>
</evidence>
<dbReference type="Gene3D" id="3.40.50.280">
    <property type="entry name" value="Cobalamin-binding domain"/>
    <property type="match status" value="1"/>
</dbReference>
<evidence type="ECO:0000256" key="6">
    <source>
        <dbReference type="ARBA" id="ARBA00023004"/>
    </source>
</evidence>
<evidence type="ECO:0000313" key="10">
    <source>
        <dbReference type="Proteomes" id="UP001295463"/>
    </source>
</evidence>
<dbReference type="InterPro" id="IPR036724">
    <property type="entry name" value="Cobalamin-bd_sf"/>
</dbReference>
<name>A0ABN8HLT1_9BACT</name>
<evidence type="ECO:0000313" key="9">
    <source>
        <dbReference type="EMBL" id="CAH2032133.1"/>
    </source>
</evidence>
<dbReference type="InterPro" id="IPR006638">
    <property type="entry name" value="Elp3/MiaA/NifB-like_rSAM"/>
</dbReference>
<dbReference type="Proteomes" id="UP001295463">
    <property type="component" value="Chromosome"/>
</dbReference>
<evidence type="ECO:0000256" key="3">
    <source>
        <dbReference type="ARBA" id="ARBA00022679"/>
    </source>
</evidence>
<dbReference type="RefSeq" id="WP_305732909.1">
    <property type="nucleotide sequence ID" value="NZ_OW150024.1"/>
</dbReference>
<evidence type="ECO:0000259" key="8">
    <source>
        <dbReference type="PROSITE" id="PS51332"/>
    </source>
</evidence>
<dbReference type="SFLD" id="SFLDF00326">
    <property type="entry name" value="5''-pyrrole_methytransferase"/>
    <property type="match status" value="1"/>
</dbReference>
<accession>A0ABN8HLT1</accession>
<comment type="cofactor">
    <cofactor evidence="1">
        <name>[4Fe-4S] cluster</name>
        <dbReference type="ChEBI" id="CHEBI:49883"/>
    </cofactor>
</comment>
<dbReference type="EMBL" id="OW150024">
    <property type="protein sequence ID" value="CAH2032133.1"/>
    <property type="molecule type" value="Genomic_DNA"/>
</dbReference>
<dbReference type="InterPro" id="IPR058240">
    <property type="entry name" value="rSAM_sf"/>
</dbReference>
<dbReference type="PANTHER" id="PTHR43409:SF7">
    <property type="entry name" value="BLL1977 PROTEIN"/>
    <property type="match status" value="1"/>
</dbReference>
<keyword evidence="3" id="KW-0808">Transferase</keyword>
<dbReference type="InterPro" id="IPR026447">
    <property type="entry name" value="B12_SAM_Ta0216"/>
</dbReference>
<keyword evidence="6" id="KW-0408">Iron</keyword>
<organism evidence="9 10">
    <name type="scientific">Trichlorobacter ammonificans</name>
    <dbReference type="NCBI Taxonomy" id="2916410"/>
    <lineage>
        <taxon>Bacteria</taxon>
        <taxon>Pseudomonadati</taxon>
        <taxon>Thermodesulfobacteriota</taxon>
        <taxon>Desulfuromonadia</taxon>
        <taxon>Geobacterales</taxon>
        <taxon>Geobacteraceae</taxon>
        <taxon>Trichlorobacter</taxon>
    </lineage>
</organism>
<keyword evidence="7" id="KW-0411">Iron-sulfur</keyword>
<keyword evidence="10" id="KW-1185">Reference proteome</keyword>